<name>A0A4Z0NQM8_9HYPH</name>
<dbReference type="InterPro" id="IPR007263">
    <property type="entry name" value="DCC1-like"/>
</dbReference>
<evidence type="ECO:0000313" key="2">
    <source>
        <dbReference type="EMBL" id="TGD99031.1"/>
    </source>
</evidence>
<dbReference type="Pfam" id="PF04134">
    <property type="entry name" value="DCC1-like"/>
    <property type="match status" value="1"/>
</dbReference>
<dbReference type="GO" id="GO:0015035">
    <property type="term" value="F:protein-disulfide reductase activity"/>
    <property type="evidence" value="ECO:0007669"/>
    <property type="project" value="InterPro"/>
</dbReference>
<dbReference type="AlphaFoldDB" id="A0A4Z0NQM8"/>
<proteinExistence type="predicted"/>
<dbReference type="PANTHER" id="PTHR33639">
    <property type="entry name" value="THIOL-DISULFIDE OXIDOREDUCTASE DCC"/>
    <property type="match status" value="1"/>
</dbReference>
<sequence length="215" mass="23319">MPLRCGSRRCRVRPSGPLLAIPWFSTPQDGGGHRIWRDAAALRASRSVDGHRGGPSRTGPDAPYPGAHRDANVSNLPPDLPHKGPILVYDGLCGLCSLLVRFVLWAERGRTRHRFAPAQSRAGSAFYAALPGHLGPDDTVLYVVDGAVLTKGRAIRALLAGLGRPWSGLARLLGWLPDRLVEAGYDGVARNRYRIGGRRDRCRPPPPGSETRFLA</sequence>
<dbReference type="EMBL" id="SRLB01000009">
    <property type="protein sequence ID" value="TGD99031.1"/>
    <property type="molecule type" value="Genomic_DNA"/>
</dbReference>
<dbReference type="OrthoDB" id="9785438at2"/>
<gene>
    <name evidence="2" type="ORF">EU555_14090</name>
</gene>
<protein>
    <submittedName>
        <fullName evidence="2">DUF393 domain-containing protein</fullName>
    </submittedName>
</protein>
<evidence type="ECO:0000256" key="1">
    <source>
        <dbReference type="SAM" id="MobiDB-lite"/>
    </source>
</evidence>
<dbReference type="Proteomes" id="UP000297535">
    <property type="component" value="Unassembled WGS sequence"/>
</dbReference>
<accession>A0A4Z0NQM8</accession>
<dbReference type="InterPro" id="IPR052927">
    <property type="entry name" value="DCC_oxidoreductase"/>
</dbReference>
<organism evidence="2 3">
    <name type="scientific">Methylobacterium nonmethylotrophicum</name>
    <dbReference type="NCBI Taxonomy" id="1141884"/>
    <lineage>
        <taxon>Bacteria</taxon>
        <taxon>Pseudomonadati</taxon>
        <taxon>Pseudomonadota</taxon>
        <taxon>Alphaproteobacteria</taxon>
        <taxon>Hyphomicrobiales</taxon>
        <taxon>Methylobacteriaceae</taxon>
        <taxon>Methylobacterium</taxon>
    </lineage>
</organism>
<dbReference type="PANTHER" id="PTHR33639:SF2">
    <property type="entry name" value="DUF393 DOMAIN-CONTAINING PROTEIN"/>
    <property type="match status" value="1"/>
</dbReference>
<feature type="region of interest" description="Disordered" evidence="1">
    <location>
        <begin position="46"/>
        <end position="70"/>
    </location>
</feature>
<comment type="caution">
    <text evidence="2">The sequence shown here is derived from an EMBL/GenBank/DDBJ whole genome shotgun (WGS) entry which is preliminary data.</text>
</comment>
<evidence type="ECO:0000313" key="3">
    <source>
        <dbReference type="Proteomes" id="UP000297535"/>
    </source>
</evidence>
<keyword evidence="3" id="KW-1185">Reference proteome</keyword>
<reference evidence="2 3" key="1">
    <citation type="submission" date="2019-04" db="EMBL/GenBank/DDBJ databases">
        <authorList>
            <person name="Feng G."/>
            <person name="Zhu H."/>
        </authorList>
    </citation>
    <scope>NUCLEOTIDE SEQUENCE [LARGE SCALE GENOMIC DNA]</scope>
    <source>
        <strain evidence="2 3">6HR-1</strain>
    </source>
</reference>